<accession>A0A814BDD0</accession>
<name>A0A814BDD0_9BILA</name>
<dbReference type="SUPFAM" id="SSF54236">
    <property type="entry name" value="Ubiquitin-like"/>
    <property type="match status" value="1"/>
</dbReference>
<dbReference type="GO" id="GO:0071818">
    <property type="term" value="C:BAT3 complex"/>
    <property type="evidence" value="ECO:0007669"/>
    <property type="project" value="TreeGrafter"/>
</dbReference>
<dbReference type="Proteomes" id="UP000663844">
    <property type="component" value="Unassembled WGS sequence"/>
</dbReference>
<comment type="subcellular location">
    <subcellularLocation>
        <location evidence="1">Cytoplasm</location>
        <location evidence="1">Cytosol</location>
    </subcellularLocation>
</comment>
<comment type="caution">
    <text evidence="4">The sequence shown here is derived from an EMBL/GenBank/DDBJ whole genome shotgun (WGS) entry which is preliminary data.</text>
</comment>
<dbReference type="EMBL" id="CAJOAZ010000987">
    <property type="protein sequence ID" value="CAF3745852.1"/>
    <property type="molecule type" value="Genomic_DNA"/>
</dbReference>
<dbReference type="GO" id="GO:0071816">
    <property type="term" value="P:tail-anchored membrane protein insertion into ER membrane"/>
    <property type="evidence" value="ECO:0007669"/>
    <property type="project" value="TreeGrafter"/>
</dbReference>
<evidence type="ECO:0000256" key="2">
    <source>
        <dbReference type="ARBA" id="ARBA00022490"/>
    </source>
</evidence>
<evidence type="ECO:0000256" key="1">
    <source>
        <dbReference type="ARBA" id="ARBA00004514"/>
    </source>
</evidence>
<reference evidence="4" key="1">
    <citation type="submission" date="2021-02" db="EMBL/GenBank/DDBJ databases">
        <authorList>
            <person name="Nowell W R."/>
        </authorList>
    </citation>
    <scope>NUCLEOTIDE SEQUENCE</scope>
</reference>
<dbReference type="PRINTS" id="PR00348">
    <property type="entry name" value="UBIQUITIN"/>
</dbReference>
<dbReference type="Pfam" id="PF00240">
    <property type="entry name" value="ubiquitin"/>
    <property type="match status" value="1"/>
</dbReference>
<evidence type="ECO:0000313" key="4">
    <source>
        <dbReference type="EMBL" id="CAF0926891.1"/>
    </source>
</evidence>
<dbReference type="Proteomes" id="UP000663845">
    <property type="component" value="Unassembled WGS sequence"/>
</dbReference>
<organism evidence="4 6">
    <name type="scientific">Adineta steineri</name>
    <dbReference type="NCBI Taxonomy" id="433720"/>
    <lineage>
        <taxon>Eukaryota</taxon>
        <taxon>Metazoa</taxon>
        <taxon>Spiralia</taxon>
        <taxon>Gnathifera</taxon>
        <taxon>Rotifera</taxon>
        <taxon>Eurotatoria</taxon>
        <taxon>Bdelloidea</taxon>
        <taxon>Adinetida</taxon>
        <taxon>Adinetidae</taxon>
        <taxon>Adineta</taxon>
    </lineage>
</organism>
<evidence type="ECO:0000313" key="6">
    <source>
        <dbReference type="Proteomes" id="UP000663845"/>
    </source>
</evidence>
<dbReference type="InterPro" id="IPR047154">
    <property type="entry name" value="UBL4A-like"/>
</dbReference>
<proteinExistence type="predicted"/>
<dbReference type="PANTHER" id="PTHR46555:SF1">
    <property type="entry name" value="UBIQUITIN-LIKE PROTEIN 4A"/>
    <property type="match status" value="1"/>
</dbReference>
<dbReference type="GO" id="GO:0006620">
    <property type="term" value="P:post-translational protein targeting to endoplasmic reticulum membrane"/>
    <property type="evidence" value="ECO:0007669"/>
    <property type="project" value="InterPro"/>
</dbReference>
<gene>
    <name evidence="4" type="ORF">JYZ213_LOCUS11939</name>
    <name evidence="5" type="ORF">OXD698_LOCUS15163</name>
</gene>
<sequence length="140" mass="15830">MFIYIKQLNSPGTNEIQLDVSPLDTIQEIKSRLAQQLNIPVNQQKLVLKGKPLHDGSICDYQISDGSKLHLMVSTQTTPVKSTNNAFANELRLLASKWIENSNEREAFVIAFQTEMKNTVDRLSLDDIEKLCADRLNQTV</sequence>
<evidence type="ECO:0000259" key="3">
    <source>
        <dbReference type="PROSITE" id="PS50053"/>
    </source>
</evidence>
<dbReference type="AlphaFoldDB" id="A0A814BDD0"/>
<keyword evidence="2" id="KW-0963">Cytoplasm</keyword>
<feature type="domain" description="Ubiquitin-like" evidence="3">
    <location>
        <begin position="1"/>
        <end position="74"/>
    </location>
</feature>
<dbReference type="InterPro" id="IPR019956">
    <property type="entry name" value="Ubiquitin_dom"/>
</dbReference>
<dbReference type="SMART" id="SM00213">
    <property type="entry name" value="UBQ"/>
    <property type="match status" value="1"/>
</dbReference>
<dbReference type="EMBL" id="CAJNOG010000091">
    <property type="protein sequence ID" value="CAF0926891.1"/>
    <property type="molecule type" value="Genomic_DNA"/>
</dbReference>
<dbReference type="InterPro" id="IPR029071">
    <property type="entry name" value="Ubiquitin-like_domsf"/>
</dbReference>
<protein>
    <recommendedName>
        <fullName evidence="3">Ubiquitin-like domain-containing protein</fullName>
    </recommendedName>
</protein>
<dbReference type="InterPro" id="IPR000626">
    <property type="entry name" value="Ubiquitin-like_dom"/>
</dbReference>
<dbReference type="PANTHER" id="PTHR46555">
    <property type="entry name" value="UBIQUITIN-LIKE PROTEIN 4A"/>
    <property type="match status" value="1"/>
</dbReference>
<dbReference type="Gene3D" id="3.10.20.90">
    <property type="entry name" value="Phosphatidylinositol 3-kinase Catalytic Subunit, Chain A, domain 1"/>
    <property type="match status" value="1"/>
</dbReference>
<evidence type="ECO:0000313" key="5">
    <source>
        <dbReference type="EMBL" id="CAF3745852.1"/>
    </source>
</evidence>
<dbReference type="PROSITE" id="PS50053">
    <property type="entry name" value="UBIQUITIN_2"/>
    <property type="match status" value="1"/>
</dbReference>
<dbReference type="GO" id="GO:0051087">
    <property type="term" value="F:protein-folding chaperone binding"/>
    <property type="evidence" value="ECO:0007669"/>
    <property type="project" value="TreeGrafter"/>
</dbReference>